<dbReference type="CDD" id="cd00565">
    <property type="entry name" value="Ubl_ThiS"/>
    <property type="match status" value="1"/>
</dbReference>
<comment type="caution">
    <text evidence="1">The sequence shown here is derived from an EMBL/GenBank/DDBJ whole genome shotgun (WGS) entry which is preliminary data.</text>
</comment>
<dbReference type="Gene3D" id="3.10.20.30">
    <property type="match status" value="1"/>
</dbReference>
<gene>
    <name evidence="1" type="ORF">A9E74_02371</name>
</gene>
<accession>A0A1E3GPA8</accession>
<dbReference type="Pfam" id="PF02597">
    <property type="entry name" value="ThiS"/>
    <property type="match status" value="1"/>
</dbReference>
<name>A0A1E3GPA8_9GAMM</name>
<dbReference type="InterPro" id="IPR010035">
    <property type="entry name" value="Thi_S"/>
</dbReference>
<dbReference type="STRING" id="291169.A9E74_02371"/>
<dbReference type="AlphaFoldDB" id="A0A1E3GPA8"/>
<dbReference type="PANTHER" id="PTHR34472:SF1">
    <property type="entry name" value="SULFUR CARRIER PROTEIN THIS"/>
    <property type="match status" value="1"/>
</dbReference>
<dbReference type="InterPro" id="IPR003749">
    <property type="entry name" value="ThiS/MoaD-like"/>
</dbReference>
<dbReference type="Proteomes" id="UP000094379">
    <property type="component" value="Unassembled WGS sequence"/>
</dbReference>
<proteinExistence type="predicted"/>
<dbReference type="SUPFAM" id="SSF54285">
    <property type="entry name" value="MoaD/ThiS"/>
    <property type="match status" value="1"/>
</dbReference>
<dbReference type="NCBIfam" id="TIGR01683">
    <property type="entry name" value="thiS"/>
    <property type="match status" value="1"/>
</dbReference>
<protein>
    <submittedName>
        <fullName evidence="1">Sulfur carrier protein ThiS</fullName>
    </submittedName>
</protein>
<dbReference type="RefSeq" id="WP_069296764.1">
    <property type="nucleotide sequence ID" value="NZ_MCRI01000035.1"/>
</dbReference>
<dbReference type="InterPro" id="IPR016155">
    <property type="entry name" value="Mopterin_synth/thiamin_S_b"/>
</dbReference>
<keyword evidence="2" id="KW-1185">Reference proteome</keyword>
<reference evidence="1 2" key="1">
    <citation type="submission" date="2016-07" db="EMBL/GenBank/DDBJ databases">
        <title>Draft Genome Sequence of Methylophaga muralis Bur 1.</title>
        <authorList>
            <person name="Vasilenko O.V."/>
            <person name="Doronina N.V."/>
            <person name="Shmareva M.N."/>
            <person name="Tarlachkov S.V."/>
            <person name="Mustakhimov I."/>
            <person name="Trotsenko Y.A."/>
        </authorList>
    </citation>
    <scope>NUCLEOTIDE SEQUENCE [LARGE SCALE GENOMIC DNA]</scope>
    <source>
        <strain evidence="1 2">Bur 1</strain>
    </source>
</reference>
<organism evidence="1 2">
    <name type="scientific">Methylophaga muralis</name>
    <dbReference type="NCBI Taxonomy" id="291169"/>
    <lineage>
        <taxon>Bacteria</taxon>
        <taxon>Pseudomonadati</taxon>
        <taxon>Pseudomonadota</taxon>
        <taxon>Gammaproteobacteria</taxon>
        <taxon>Thiotrichales</taxon>
        <taxon>Piscirickettsiaceae</taxon>
        <taxon>Methylophaga</taxon>
    </lineage>
</organism>
<dbReference type="InterPro" id="IPR012675">
    <property type="entry name" value="Beta-grasp_dom_sf"/>
</dbReference>
<evidence type="ECO:0000313" key="1">
    <source>
        <dbReference type="EMBL" id="ODN65892.1"/>
    </source>
</evidence>
<dbReference type="PANTHER" id="PTHR34472">
    <property type="entry name" value="SULFUR CARRIER PROTEIN THIS"/>
    <property type="match status" value="1"/>
</dbReference>
<sequence length="73" mass="7931">MQAESIQPIPLILNEQSVETTSTNLQVFLAEHGWTEGRFVVVINDNIVAKSAYPTYQLSAGDRIDVLSPISGG</sequence>
<dbReference type="EMBL" id="MCRI01000035">
    <property type="protein sequence ID" value="ODN65892.1"/>
    <property type="molecule type" value="Genomic_DNA"/>
</dbReference>
<evidence type="ECO:0000313" key="2">
    <source>
        <dbReference type="Proteomes" id="UP000094379"/>
    </source>
</evidence>